<reference evidence="1 2" key="1">
    <citation type="submission" date="2016-12" db="EMBL/GenBank/DDBJ databases">
        <title>Study of bacterial adaptation to deep sea.</title>
        <authorList>
            <person name="Song J."/>
            <person name="Yoshizawa S."/>
            <person name="Kogure K."/>
        </authorList>
    </citation>
    <scope>NUCLEOTIDE SEQUENCE [LARGE SCALE GENOMIC DNA]</scope>
    <source>
        <strain evidence="1 2">SAORIC-165</strain>
    </source>
</reference>
<name>A0A2S7U3V7_9BACT</name>
<proteinExistence type="predicted"/>
<evidence type="ECO:0000313" key="2">
    <source>
        <dbReference type="Proteomes" id="UP000239907"/>
    </source>
</evidence>
<keyword evidence="2" id="KW-1185">Reference proteome</keyword>
<evidence type="ECO:0000313" key="1">
    <source>
        <dbReference type="EMBL" id="PQJ29709.1"/>
    </source>
</evidence>
<dbReference type="AlphaFoldDB" id="A0A2S7U3V7"/>
<comment type="caution">
    <text evidence="1">The sequence shown here is derived from an EMBL/GenBank/DDBJ whole genome shotgun (WGS) entry which is preliminary data.</text>
</comment>
<gene>
    <name evidence="1" type="ORF">BSZ32_15255</name>
</gene>
<sequence>MIGTAIPIAYFELWQWLDLHSWCGERALVSREFLVANTSTRAIVVMDVFRHLISHPIRDLLQMGVDTRVMVTARINRLDRYQE</sequence>
<dbReference type="EMBL" id="MQWA01000001">
    <property type="protein sequence ID" value="PQJ29709.1"/>
    <property type="molecule type" value="Genomic_DNA"/>
</dbReference>
<protein>
    <submittedName>
        <fullName evidence="1">Uncharacterized protein</fullName>
    </submittedName>
</protein>
<accession>A0A2S7U3V7</accession>
<organism evidence="1 2">
    <name type="scientific">Rubritalea profundi</name>
    <dbReference type="NCBI Taxonomy" id="1658618"/>
    <lineage>
        <taxon>Bacteria</taxon>
        <taxon>Pseudomonadati</taxon>
        <taxon>Verrucomicrobiota</taxon>
        <taxon>Verrucomicrobiia</taxon>
        <taxon>Verrucomicrobiales</taxon>
        <taxon>Rubritaleaceae</taxon>
        <taxon>Rubritalea</taxon>
    </lineage>
</organism>
<dbReference type="Proteomes" id="UP000239907">
    <property type="component" value="Unassembled WGS sequence"/>
</dbReference>